<keyword evidence="2" id="KW-0472">Membrane</keyword>
<organism evidence="3 4">
    <name type="scientific">Streptomyces niveiscabiei</name>
    <dbReference type="NCBI Taxonomy" id="164115"/>
    <lineage>
        <taxon>Bacteria</taxon>
        <taxon>Bacillati</taxon>
        <taxon>Actinomycetota</taxon>
        <taxon>Actinomycetes</taxon>
        <taxon>Kitasatosporales</taxon>
        <taxon>Streptomycetaceae</taxon>
        <taxon>Streptomyces</taxon>
    </lineage>
</organism>
<reference evidence="3 4" key="1">
    <citation type="submission" date="2024-12" db="EMBL/GenBank/DDBJ databases">
        <title>Forecasting of Potato common scab and diversities of Pathogenic streptomyces spp. in china.</title>
        <authorList>
            <person name="Handique U."/>
            <person name="Wu J."/>
        </authorList>
    </citation>
    <scope>NUCLEOTIDE SEQUENCE [LARGE SCALE GENOMIC DNA]</scope>
    <source>
        <strain evidence="3 4">ZRIMU1530</strain>
    </source>
</reference>
<gene>
    <name evidence="3" type="ORF">ACKI18_34990</name>
</gene>
<proteinExistence type="predicted"/>
<evidence type="ECO:0000313" key="4">
    <source>
        <dbReference type="Proteomes" id="UP001631957"/>
    </source>
</evidence>
<keyword evidence="4" id="KW-1185">Reference proteome</keyword>
<feature type="non-terminal residue" evidence="3">
    <location>
        <position position="129"/>
    </location>
</feature>
<evidence type="ECO:0000313" key="3">
    <source>
        <dbReference type="EMBL" id="MFM9613879.1"/>
    </source>
</evidence>
<evidence type="ECO:0008006" key="5">
    <source>
        <dbReference type="Google" id="ProtNLM"/>
    </source>
</evidence>
<comment type="caution">
    <text evidence="3">The sequence shown here is derived from an EMBL/GenBank/DDBJ whole genome shotgun (WGS) entry which is preliminary data.</text>
</comment>
<dbReference type="EMBL" id="JBJVNI010000023">
    <property type="protein sequence ID" value="MFM9613879.1"/>
    <property type="molecule type" value="Genomic_DNA"/>
</dbReference>
<keyword evidence="2" id="KW-0812">Transmembrane</keyword>
<feature type="transmembrane region" description="Helical" evidence="2">
    <location>
        <begin position="39"/>
        <end position="61"/>
    </location>
</feature>
<keyword evidence="2" id="KW-1133">Transmembrane helix</keyword>
<evidence type="ECO:0000256" key="1">
    <source>
        <dbReference type="SAM" id="MobiDB-lite"/>
    </source>
</evidence>
<protein>
    <recommendedName>
        <fullName evidence="5">Secreted protein</fullName>
    </recommendedName>
</protein>
<sequence length="129" mass="13290">MTSRTDVYLTAVAAVIILVIGLTILITGVFTTAEVGPAIITGTITTTAGALATLVTGYRAVRRYATENTNRAAVSLVRDIVAHDAQLATEPSNAKAVAFDGAQAPGPRRLPGSPRPGPVDHAGGPRKQM</sequence>
<feature type="transmembrane region" description="Helical" evidence="2">
    <location>
        <begin position="7"/>
        <end position="33"/>
    </location>
</feature>
<feature type="region of interest" description="Disordered" evidence="1">
    <location>
        <begin position="93"/>
        <end position="129"/>
    </location>
</feature>
<dbReference type="Proteomes" id="UP001631957">
    <property type="component" value="Unassembled WGS sequence"/>
</dbReference>
<name>A0ABW9I315_9ACTN</name>
<evidence type="ECO:0000256" key="2">
    <source>
        <dbReference type="SAM" id="Phobius"/>
    </source>
</evidence>
<dbReference type="RefSeq" id="WP_409134788.1">
    <property type="nucleotide sequence ID" value="NZ_JBJVNI010000023.1"/>
</dbReference>
<accession>A0ABW9I315</accession>